<gene>
    <name evidence="1" type="ORF">BpHYR1_030014</name>
</gene>
<organism evidence="1 2">
    <name type="scientific">Brachionus plicatilis</name>
    <name type="common">Marine rotifer</name>
    <name type="synonym">Brachionus muelleri</name>
    <dbReference type="NCBI Taxonomy" id="10195"/>
    <lineage>
        <taxon>Eukaryota</taxon>
        <taxon>Metazoa</taxon>
        <taxon>Spiralia</taxon>
        <taxon>Gnathifera</taxon>
        <taxon>Rotifera</taxon>
        <taxon>Eurotatoria</taxon>
        <taxon>Monogononta</taxon>
        <taxon>Pseudotrocha</taxon>
        <taxon>Ploima</taxon>
        <taxon>Brachionidae</taxon>
        <taxon>Brachionus</taxon>
    </lineage>
</organism>
<dbReference type="AlphaFoldDB" id="A0A3M7QV51"/>
<comment type="caution">
    <text evidence="1">The sequence shown here is derived from an EMBL/GenBank/DDBJ whole genome shotgun (WGS) entry which is preliminary data.</text>
</comment>
<proteinExistence type="predicted"/>
<protein>
    <submittedName>
        <fullName evidence="1">Uncharacterized protein</fullName>
    </submittedName>
</protein>
<reference evidence="1 2" key="1">
    <citation type="journal article" date="2018" name="Sci. Rep.">
        <title>Genomic signatures of local adaptation to the degree of environmental predictability in rotifers.</title>
        <authorList>
            <person name="Franch-Gras L."/>
            <person name="Hahn C."/>
            <person name="Garcia-Roger E.M."/>
            <person name="Carmona M.J."/>
            <person name="Serra M."/>
            <person name="Gomez A."/>
        </authorList>
    </citation>
    <scope>NUCLEOTIDE SEQUENCE [LARGE SCALE GENOMIC DNA]</scope>
    <source>
        <strain evidence="1">HYR1</strain>
    </source>
</reference>
<keyword evidence="2" id="KW-1185">Reference proteome</keyword>
<sequence length="114" mass="12799">MAQSIGFDYPILNSNPNSILKPGPVVVQFALIASRKMRKQHYRVASVISAKYIQHVARLFTKMRTCQCAGNECMHCLACAQHEDSLLINRTIKIKNIERIIVINSAMAGPKPYI</sequence>
<evidence type="ECO:0000313" key="2">
    <source>
        <dbReference type="Proteomes" id="UP000276133"/>
    </source>
</evidence>
<dbReference type="EMBL" id="REGN01005098">
    <property type="protein sequence ID" value="RNA14868.1"/>
    <property type="molecule type" value="Genomic_DNA"/>
</dbReference>
<accession>A0A3M7QV51</accession>
<dbReference type="Proteomes" id="UP000276133">
    <property type="component" value="Unassembled WGS sequence"/>
</dbReference>
<name>A0A3M7QV51_BRAPC</name>
<evidence type="ECO:0000313" key="1">
    <source>
        <dbReference type="EMBL" id="RNA14868.1"/>
    </source>
</evidence>